<dbReference type="SUPFAM" id="SSF52047">
    <property type="entry name" value="RNI-like"/>
    <property type="match status" value="1"/>
</dbReference>
<keyword evidence="3" id="KW-1185">Reference proteome</keyword>
<feature type="compositionally biased region" description="Low complexity" evidence="1">
    <location>
        <begin position="332"/>
        <end position="342"/>
    </location>
</feature>
<name>A0A0N0VCT6_LEPPY</name>
<evidence type="ECO:0000256" key="1">
    <source>
        <dbReference type="SAM" id="MobiDB-lite"/>
    </source>
</evidence>
<comment type="caution">
    <text evidence="2">The sequence shown here is derived from an EMBL/GenBank/DDBJ whole genome shotgun (WGS) entry which is preliminary data.</text>
</comment>
<dbReference type="Gene3D" id="3.80.10.10">
    <property type="entry name" value="Ribonuclease Inhibitor"/>
    <property type="match status" value="1"/>
</dbReference>
<feature type="region of interest" description="Disordered" evidence="1">
    <location>
        <begin position="332"/>
        <end position="353"/>
    </location>
</feature>
<protein>
    <submittedName>
        <fullName evidence="2">Uncharacterized protein</fullName>
    </submittedName>
</protein>
<evidence type="ECO:0000313" key="2">
    <source>
        <dbReference type="EMBL" id="KPA73458.1"/>
    </source>
</evidence>
<organism evidence="2 3">
    <name type="scientific">Leptomonas pyrrhocoris</name>
    <name type="common">Firebug parasite</name>
    <dbReference type="NCBI Taxonomy" id="157538"/>
    <lineage>
        <taxon>Eukaryota</taxon>
        <taxon>Discoba</taxon>
        <taxon>Euglenozoa</taxon>
        <taxon>Kinetoplastea</taxon>
        <taxon>Metakinetoplastina</taxon>
        <taxon>Trypanosomatida</taxon>
        <taxon>Trypanosomatidae</taxon>
        <taxon>Leishmaniinae</taxon>
        <taxon>Leptomonas</taxon>
    </lineage>
</organism>
<feature type="compositionally biased region" description="Gly residues" evidence="1">
    <location>
        <begin position="510"/>
        <end position="520"/>
    </location>
</feature>
<gene>
    <name evidence="2" type="ORF">ABB37_09786</name>
</gene>
<dbReference type="InterPro" id="IPR032675">
    <property type="entry name" value="LRR_dom_sf"/>
</dbReference>
<dbReference type="OrthoDB" id="273362at2759"/>
<proteinExistence type="predicted"/>
<feature type="region of interest" description="Disordered" evidence="1">
    <location>
        <begin position="874"/>
        <end position="898"/>
    </location>
</feature>
<sequence length="950" mass="101252">MKAVPSSRHAHVLTSLLPNFRASPEPVGAHARLNNDLGEASATLCSADDKDSEWDQTAAFSDDVESKMSVSTVRRVVEQPTVLFEYFRLLCAYHGAARVPAFWASMLAGSSLVAHRHASVSTDRCTPRDESDEEEDAELFYSRATALDFSSCYAGPKTLLAFADLCRVHRVALAQRHRHPSPSASRSRTRAVVVRAVAPLWSKGAAPSSNSGSSPEAEEMCSLLPRLRTVRLVRLSLDFSSDATSEQHHGNGNKVLLYVLEALQGHPCLHLLDLSGNPVASALVPALSRLLQSTPSLTTVVLDDTLLQQSEKRMLLAQCRLNQLRLAHNTEPTAAAAASSPATGPPSSPLSTIQTSWSAQTLNEVQRALEVGVSSVPWLLGNCTAYIRRYTAQTLSTTSVSSTTPAATGSSALRKASSYATVDSAAAAAASTPSGLLSAFRPSTEVAYLCYDAAEAAAAVSSTARVSSSWTPECAEVVRSAFLDRQVARQRVLGGRSVWANVPLPEDAEGGGGGGDGVGLSGRPTAEALSSSSFLKSIRQQLLPPPQAPPGMRHDTDADLLTTAEENYVTICQTQDKQWGYLAGRLAELLEPVQLQHNQVLYTEGEADSQYVYFLPTDVAESQACVTLHAGGEVNRVLPGQWVGEAEVLGCMSLYSNAAAPTKTSSSVNTNTKATKALGASPFARHSTARFATCAQDGNTVWALPFSVAFFYLYAPYQRLQQQFLQRTPMSAFAQLHPVLLASVPVQLELGQYIQNASSAAQRAAAASAVLCTSTYLASHLVLLQEGEFLLGVARAKTPTLAMKAPEAEDRHLLSGNAVATQAVFDFDANARAAESKIDGEDVLGFTSGDGRALGKEAALRQYRVRKAAQPQRSAASSAVAEGADVASPSASAKDGQIRKSSLELRPYPSSASVTRWRYAGLSNEAFMALCLPLRLSLTRHCCLMPNDEA</sequence>
<reference evidence="2 3" key="1">
    <citation type="submission" date="2015-07" db="EMBL/GenBank/DDBJ databases">
        <title>High-quality genome of monoxenous trypanosomatid Leptomonas pyrrhocoris.</title>
        <authorList>
            <person name="Flegontov P."/>
            <person name="Butenko A."/>
            <person name="Firsov S."/>
            <person name="Vlcek C."/>
            <person name="Logacheva M.D."/>
            <person name="Field M."/>
            <person name="Filatov D."/>
            <person name="Flegontova O."/>
            <person name="Gerasimov E."/>
            <person name="Jackson A.P."/>
            <person name="Kelly S."/>
            <person name="Opperdoes F."/>
            <person name="O'Reilly A."/>
            <person name="Votypka J."/>
            <person name="Yurchenko V."/>
            <person name="Lukes J."/>
        </authorList>
    </citation>
    <scope>NUCLEOTIDE SEQUENCE [LARGE SCALE GENOMIC DNA]</scope>
    <source>
        <strain evidence="2">H10</strain>
    </source>
</reference>
<feature type="region of interest" description="Disordered" evidence="1">
    <location>
        <begin position="502"/>
        <end position="523"/>
    </location>
</feature>
<evidence type="ECO:0000313" key="3">
    <source>
        <dbReference type="Proteomes" id="UP000037923"/>
    </source>
</evidence>
<dbReference type="RefSeq" id="XP_015651897.1">
    <property type="nucleotide sequence ID" value="XM_015809415.1"/>
</dbReference>
<dbReference type="AlphaFoldDB" id="A0A0N0VCT6"/>
<dbReference type="EMBL" id="LGTL01000035">
    <property type="protein sequence ID" value="KPA73458.1"/>
    <property type="molecule type" value="Genomic_DNA"/>
</dbReference>
<accession>A0A0N0VCT6</accession>
<dbReference type="GeneID" id="26910069"/>
<dbReference type="OMA" id="RTPMSAF"/>
<dbReference type="VEuPathDB" id="TriTrypDB:LpyrH10_35_0010"/>
<dbReference type="Proteomes" id="UP000037923">
    <property type="component" value="Unassembled WGS sequence"/>
</dbReference>